<evidence type="ECO:0000313" key="2">
    <source>
        <dbReference type="EMBL" id="OMH82412.1"/>
    </source>
</evidence>
<sequence>MLELGIDLDDPMAEYLYKKKKKELKKSKKENDRSLEKRSVDAEKGGKRRESTRADDREYYRDYDNKYKDESRQVGNAKGNPGRSKREYSRERESKRSRAEKYSRDSYDRD</sequence>
<dbReference type="EMBL" id="LSSK01000670">
    <property type="protein sequence ID" value="OMH82412.1"/>
    <property type="molecule type" value="Genomic_DNA"/>
</dbReference>
<proteinExistence type="predicted"/>
<accession>A0A1R1PND7</accession>
<feature type="compositionally biased region" description="Basic and acidic residues" evidence="1">
    <location>
        <begin position="29"/>
        <end position="72"/>
    </location>
</feature>
<comment type="caution">
    <text evidence="2">The sequence shown here is derived from an EMBL/GenBank/DDBJ whole genome shotgun (WGS) entry which is preliminary data.</text>
</comment>
<feature type="region of interest" description="Disordered" evidence="1">
    <location>
        <begin position="20"/>
        <end position="110"/>
    </location>
</feature>
<keyword evidence="4" id="KW-1185">Reference proteome</keyword>
<evidence type="ECO:0000313" key="4">
    <source>
        <dbReference type="Proteomes" id="UP000188320"/>
    </source>
</evidence>
<protein>
    <submittedName>
        <fullName evidence="2">Uncharacterized protein</fullName>
    </submittedName>
</protein>
<organism evidence="2 4">
    <name type="scientific">Zancudomyces culisetae</name>
    <name type="common">Gut fungus</name>
    <name type="synonym">Smittium culisetae</name>
    <dbReference type="NCBI Taxonomy" id="1213189"/>
    <lineage>
        <taxon>Eukaryota</taxon>
        <taxon>Fungi</taxon>
        <taxon>Fungi incertae sedis</taxon>
        <taxon>Zoopagomycota</taxon>
        <taxon>Kickxellomycotina</taxon>
        <taxon>Harpellomycetes</taxon>
        <taxon>Harpellales</taxon>
        <taxon>Legeriomycetaceae</taxon>
        <taxon>Zancudomyces</taxon>
    </lineage>
</organism>
<reference evidence="4" key="2">
    <citation type="submission" date="2017-01" db="EMBL/GenBank/DDBJ databases">
        <authorList>
            <person name="Wang Y."/>
            <person name="White M."/>
            <person name="Kvist S."/>
            <person name="Moncalvo J.-M."/>
        </authorList>
    </citation>
    <scope>NUCLEOTIDE SEQUENCE [LARGE SCALE GENOMIC DNA]</scope>
    <source>
        <strain evidence="4">COL-18-3</strain>
    </source>
</reference>
<feature type="compositionally biased region" description="Basic and acidic residues" evidence="1">
    <location>
        <begin position="84"/>
        <end position="110"/>
    </location>
</feature>
<name>A0A1R1PND7_ZANCU</name>
<reference evidence="2" key="1">
    <citation type="submission" date="2017-01" db="EMBL/GenBank/DDBJ databases">
        <authorList>
            <person name="Mah S.A."/>
            <person name="Swanson W.J."/>
            <person name="Moy G.W."/>
            <person name="Vacquier V.D."/>
        </authorList>
    </citation>
    <scope>NUCLEOTIDE SEQUENCE [LARGE SCALE GENOMIC DNA]</scope>
    <source>
        <strain evidence="2">COL-18-3</strain>
    </source>
</reference>
<dbReference type="EMBL" id="LSSK01000279">
    <property type="protein sequence ID" value="OMH83947.1"/>
    <property type="molecule type" value="Genomic_DNA"/>
</dbReference>
<dbReference type="AlphaFoldDB" id="A0A1R1PND7"/>
<dbReference type="Proteomes" id="UP000188320">
    <property type="component" value="Unassembled WGS sequence"/>
</dbReference>
<evidence type="ECO:0000313" key="3">
    <source>
        <dbReference type="EMBL" id="OMH83947.1"/>
    </source>
</evidence>
<gene>
    <name evidence="3" type="ORF">AX774_g2539</name>
    <name evidence="2" type="ORF">AX774_g4104</name>
</gene>
<evidence type="ECO:0000256" key="1">
    <source>
        <dbReference type="SAM" id="MobiDB-lite"/>
    </source>
</evidence>